<dbReference type="PANTHER" id="PTHR30461">
    <property type="entry name" value="DNA-INVERTASE FROM LAMBDOID PROPHAGE"/>
    <property type="match status" value="1"/>
</dbReference>
<dbReference type="GO" id="GO:0003677">
    <property type="term" value="F:DNA binding"/>
    <property type="evidence" value="ECO:0007669"/>
    <property type="project" value="InterPro"/>
</dbReference>
<keyword evidence="5" id="KW-1185">Reference proteome</keyword>
<dbReference type="Gene3D" id="3.90.1750.20">
    <property type="entry name" value="Putative Large Serine Recombinase, Chain B, Domain 2"/>
    <property type="match status" value="1"/>
</dbReference>
<feature type="domain" description="Recombinase" evidence="2">
    <location>
        <begin position="167"/>
        <end position="311"/>
    </location>
</feature>
<evidence type="ECO:0000313" key="3">
    <source>
        <dbReference type="EMBL" id="ASB39735.1"/>
    </source>
</evidence>
<dbReference type="Gene3D" id="3.40.50.1390">
    <property type="entry name" value="Resolvase, N-terminal catalytic domain"/>
    <property type="match status" value="1"/>
</dbReference>
<dbReference type="InterPro" id="IPR050639">
    <property type="entry name" value="SSR_resolvase"/>
</dbReference>
<dbReference type="EMBL" id="CP065321">
    <property type="protein sequence ID" value="QQR29029.1"/>
    <property type="molecule type" value="Genomic_DNA"/>
</dbReference>
<dbReference type="RefSeq" id="WP_066535795.1">
    <property type="nucleotide sequence ID" value="NZ_CP021422.1"/>
</dbReference>
<dbReference type="Pfam" id="PF00239">
    <property type="entry name" value="Resolvase"/>
    <property type="match status" value="1"/>
</dbReference>
<dbReference type="SMART" id="SM00857">
    <property type="entry name" value="Resolvase"/>
    <property type="match status" value="1"/>
</dbReference>
<dbReference type="EMBL" id="CP021422">
    <property type="protein sequence ID" value="ASB39735.1"/>
    <property type="molecule type" value="Genomic_DNA"/>
</dbReference>
<proteinExistence type="predicted"/>
<name>A0A1Z2XMS2_9FIRM</name>
<dbReference type="PROSITE" id="PS51737">
    <property type="entry name" value="RECOMBINASE_DNA_BIND"/>
    <property type="match status" value="1"/>
</dbReference>
<dbReference type="InterPro" id="IPR025827">
    <property type="entry name" value="Zn_ribbon_recom_dom"/>
</dbReference>
<dbReference type="InterPro" id="IPR036162">
    <property type="entry name" value="Resolvase-like_N_sf"/>
</dbReference>
<evidence type="ECO:0000313" key="5">
    <source>
        <dbReference type="Proteomes" id="UP000196710"/>
    </source>
</evidence>
<feature type="coiled-coil region" evidence="1">
    <location>
        <begin position="407"/>
        <end position="434"/>
    </location>
</feature>
<dbReference type="Pfam" id="PF14287">
    <property type="entry name" value="DUF4368"/>
    <property type="match status" value="1"/>
</dbReference>
<dbReference type="SUPFAM" id="SSF53041">
    <property type="entry name" value="Resolvase-like"/>
    <property type="match status" value="1"/>
</dbReference>
<evidence type="ECO:0000313" key="4">
    <source>
        <dbReference type="EMBL" id="QQR29029.1"/>
    </source>
</evidence>
<protein>
    <submittedName>
        <fullName evidence="4">DUF4368 domain-containing protein</fullName>
    </submittedName>
    <submittedName>
        <fullName evidence="3">Recombinase</fullName>
    </submittedName>
</protein>
<dbReference type="Proteomes" id="UP000596035">
    <property type="component" value="Chromosome"/>
</dbReference>
<evidence type="ECO:0000259" key="2">
    <source>
        <dbReference type="PROSITE" id="PS51737"/>
    </source>
</evidence>
<keyword evidence="1" id="KW-0175">Coiled coil</keyword>
<dbReference type="Proteomes" id="UP000196710">
    <property type="component" value="Chromosome"/>
</dbReference>
<dbReference type="InterPro" id="IPR025378">
    <property type="entry name" value="DUF4368"/>
</dbReference>
<dbReference type="InterPro" id="IPR006119">
    <property type="entry name" value="Resolv_N"/>
</dbReference>
<reference evidence="5" key="2">
    <citation type="submission" date="2017-05" db="EMBL/GenBank/DDBJ databases">
        <title>Improved OligoMM genomes.</title>
        <authorList>
            <person name="Garzetti D."/>
        </authorList>
    </citation>
    <scope>NUCLEOTIDE SEQUENCE [LARGE SCALE GENOMIC DNA]</scope>
    <source>
        <strain evidence="5">KB18</strain>
    </source>
</reference>
<organism evidence="4 6">
    <name type="scientific">Acutalibacter muris</name>
    <dbReference type="NCBI Taxonomy" id="1796620"/>
    <lineage>
        <taxon>Bacteria</taxon>
        <taxon>Bacillati</taxon>
        <taxon>Bacillota</taxon>
        <taxon>Clostridia</taxon>
        <taxon>Eubacteriales</taxon>
        <taxon>Acutalibacteraceae</taxon>
        <taxon>Acutalibacter</taxon>
    </lineage>
</organism>
<dbReference type="InterPro" id="IPR011109">
    <property type="entry name" value="DNA_bind_recombinase_dom"/>
</dbReference>
<accession>A0A1Z2XMS2</accession>
<evidence type="ECO:0000256" key="1">
    <source>
        <dbReference type="SAM" id="Coils"/>
    </source>
</evidence>
<dbReference type="Pfam" id="PF07508">
    <property type="entry name" value="Recombinase"/>
    <property type="match status" value="1"/>
</dbReference>
<dbReference type="InterPro" id="IPR038109">
    <property type="entry name" value="DNA_bind_recomb_sf"/>
</dbReference>
<dbReference type="KEGG" id="amur:ADH66_03130"/>
<gene>
    <name evidence="3" type="ORF">ADH66_03130</name>
    <name evidence="4" type="ORF">I5Q82_13195</name>
</gene>
<evidence type="ECO:0000313" key="6">
    <source>
        <dbReference type="Proteomes" id="UP000596035"/>
    </source>
</evidence>
<reference evidence="3" key="1">
    <citation type="journal article" date="2017" name="Genome Announc.">
        <title>High-Quality Whole-Genome Sequences of the Oligo-Mouse-Microbiota Bacterial Community.</title>
        <authorList>
            <person name="Garzetti D."/>
            <person name="Brugiroux S."/>
            <person name="Bunk B."/>
            <person name="Pukall R."/>
            <person name="McCoy K.D."/>
            <person name="Macpherson A.J."/>
            <person name="Stecher B."/>
        </authorList>
    </citation>
    <scope>NUCLEOTIDE SEQUENCE</scope>
    <source>
        <strain evidence="3">KB18</strain>
    </source>
</reference>
<dbReference type="GO" id="GO:0000150">
    <property type="term" value="F:DNA strand exchange activity"/>
    <property type="evidence" value="ECO:0007669"/>
    <property type="project" value="InterPro"/>
</dbReference>
<dbReference type="Pfam" id="PF13408">
    <property type="entry name" value="Zn_ribbon_recom"/>
    <property type="match status" value="1"/>
</dbReference>
<reference evidence="4 6" key="3">
    <citation type="submission" date="2020-11" db="EMBL/GenBank/DDBJ databases">
        <title>Closed and high quality bacterial genomes of the OMM12 community.</title>
        <authorList>
            <person name="Marbouty M."/>
            <person name="Lamy-Besnier Q."/>
            <person name="Debarbieux L."/>
            <person name="Koszul R."/>
        </authorList>
    </citation>
    <scope>NUCLEOTIDE SEQUENCE [LARGE SCALE GENOMIC DNA]</scope>
    <source>
        <strain evidence="4 6">KB18</strain>
    </source>
</reference>
<dbReference type="PANTHER" id="PTHR30461:SF23">
    <property type="entry name" value="DNA RECOMBINASE-RELATED"/>
    <property type="match status" value="1"/>
</dbReference>
<sequence length="561" mass="64672">MKKKQPNEQRITVLYARLSRDDEKEGISGSIQNQKAILEKFAADNHLPNPRFMFDDGYSGVTFARPAFMEIMELAEQGLVANLVVKDHSRLGRNRLVVGQLLEEDFVRLNIRYIAIMDNIDTANGVSDIVPMQDLFNEWHAKNTSDKVRRVMQSRGNAGIPLTTSAPYGYKKSPEDKNKWIVDEPATEIVRQIFQLSISGLGPTQIAKKLRSEGVMTPSEYFQSVGINCPTKPPAHPCNWSSGTVAGILDRQEYVGDTINFRTCRQSFKLKKQLDRPQEEWKVFPDTHPAIIDRETFTIVQNLRQHRRRPNRTGIVSMFSGLLYCADCGEKLYYGSSKSSKQPQAYFFCSSYRKNSNVCSAHYIRESVVGQLVLEGLQRLLWYIQVYEKRFAQEQMERFGLQEKKELTAKRRELDKAKQRVAEIDQLIQKSYEDMTKGLLSEERFATLTVSLENEQRQLKVDIPALENSLNATADKADDLQKFIQRARQVTRLTELTPEIVHEFIDKIVVSKPEKIDGKRHQQVDIYYSTIGLWTAPEPETLEREYMAYYQAMQKRKKRTA</sequence>
<dbReference type="AlphaFoldDB" id="A0A1Z2XMS2"/>